<dbReference type="Gene3D" id="3.30.750.44">
    <property type="match status" value="1"/>
</dbReference>
<evidence type="ECO:0000256" key="1">
    <source>
        <dbReference type="SAM" id="MobiDB-lite"/>
    </source>
</evidence>
<gene>
    <name evidence="5" type="ORF">ACFQ3W_15210</name>
</gene>
<feature type="domain" description="Tricorn protease C1" evidence="4">
    <location>
        <begin position="73"/>
        <end position="118"/>
    </location>
</feature>
<dbReference type="InterPro" id="IPR028204">
    <property type="entry name" value="Tricorn_C1"/>
</dbReference>
<evidence type="ECO:0000259" key="3">
    <source>
        <dbReference type="Pfam" id="PF03572"/>
    </source>
</evidence>
<comment type="caution">
    <text evidence="5">The sequence shown here is derived from an EMBL/GenBank/DDBJ whole genome shotgun (WGS) entry which is preliminary data.</text>
</comment>
<evidence type="ECO:0000259" key="4">
    <source>
        <dbReference type="Pfam" id="PF14684"/>
    </source>
</evidence>
<dbReference type="Gene3D" id="3.90.226.10">
    <property type="entry name" value="2-enoyl-CoA Hydratase, Chain A, domain 1"/>
    <property type="match status" value="1"/>
</dbReference>
<name>A0ABW3S0H7_9BACL</name>
<evidence type="ECO:0000256" key="2">
    <source>
        <dbReference type="SAM" id="SignalP"/>
    </source>
</evidence>
<dbReference type="PANTHER" id="PTHR32060:SF30">
    <property type="entry name" value="CARBOXY-TERMINAL PROCESSING PROTEASE CTPA"/>
    <property type="match status" value="1"/>
</dbReference>
<reference evidence="6" key="1">
    <citation type="journal article" date="2019" name="Int. J. Syst. Evol. Microbiol.">
        <title>The Global Catalogue of Microorganisms (GCM) 10K type strain sequencing project: providing services to taxonomists for standard genome sequencing and annotation.</title>
        <authorList>
            <consortium name="The Broad Institute Genomics Platform"/>
            <consortium name="The Broad Institute Genome Sequencing Center for Infectious Disease"/>
            <person name="Wu L."/>
            <person name="Ma J."/>
        </authorList>
    </citation>
    <scope>NUCLEOTIDE SEQUENCE [LARGE SCALE GENOMIC DNA]</scope>
    <source>
        <strain evidence="6">CCUG 59189</strain>
    </source>
</reference>
<evidence type="ECO:0000313" key="5">
    <source>
        <dbReference type="EMBL" id="MFD1177641.1"/>
    </source>
</evidence>
<keyword evidence="6" id="KW-1185">Reference proteome</keyword>
<dbReference type="InterPro" id="IPR005151">
    <property type="entry name" value="Tail-specific_protease"/>
</dbReference>
<keyword evidence="2" id="KW-0732">Signal</keyword>
<dbReference type="EMBL" id="JBHTLM010000010">
    <property type="protein sequence ID" value="MFD1177641.1"/>
    <property type="molecule type" value="Genomic_DNA"/>
</dbReference>
<dbReference type="Pfam" id="PF03572">
    <property type="entry name" value="Peptidase_S41"/>
    <property type="match status" value="1"/>
</dbReference>
<dbReference type="SUPFAM" id="SSF52096">
    <property type="entry name" value="ClpP/crotonase"/>
    <property type="match status" value="1"/>
</dbReference>
<protein>
    <submittedName>
        <fullName evidence="5">S41 family peptidase</fullName>
    </submittedName>
</protein>
<dbReference type="Pfam" id="PF14684">
    <property type="entry name" value="Tricorn_C1"/>
    <property type="match status" value="1"/>
</dbReference>
<dbReference type="PANTHER" id="PTHR32060">
    <property type="entry name" value="TAIL-SPECIFIC PROTEASE"/>
    <property type="match status" value="1"/>
</dbReference>
<evidence type="ECO:0000313" key="6">
    <source>
        <dbReference type="Proteomes" id="UP001597262"/>
    </source>
</evidence>
<proteinExistence type="predicted"/>
<feature type="region of interest" description="Disordered" evidence="1">
    <location>
        <begin position="31"/>
        <end position="54"/>
    </location>
</feature>
<dbReference type="Proteomes" id="UP001597262">
    <property type="component" value="Unassembled WGS sequence"/>
</dbReference>
<dbReference type="InterPro" id="IPR029045">
    <property type="entry name" value="ClpP/crotonase-like_dom_sf"/>
</dbReference>
<feature type="signal peptide" evidence="2">
    <location>
        <begin position="1"/>
        <end position="20"/>
    </location>
</feature>
<organism evidence="5 6">
    <name type="scientific">Paenibacillus puldeungensis</name>
    <dbReference type="NCBI Taxonomy" id="696536"/>
    <lineage>
        <taxon>Bacteria</taxon>
        <taxon>Bacillati</taxon>
        <taxon>Bacillota</taxon>
        <taxon>Bacilli</taxon>
        <taxon>Bacillales</taxon>
        <taxon>Paenibacillaceae</taxon>
        <taxon>Paenibacillus</taxon>
    </lineage>
</organism>
<feature type="chain" id="PRO_5047069357" evidence="2">
    <location>
        <begin position="21"/>
        <end position="461"/>
    </location>
</feature>
<feature type="domain" description="Tail specific protease" evidence="3">
    <location>
        <begin position="232"/>
        <end position="442"/>
    </location>
</feature>
<accession>A0ABW3S0H7</accession>
<sequence>MKKVLAVALSAALILGFAQFLPTPNGSRVAAAAPAKSKTDASKAAQNKPKPAQDPRMAVLMANKNFLGGLSNKQMQEDYEYLWKTLRESYPFLGVAKRSGIDVDAVYKKYQSQVAATKDDLTFVNTVANAVENLQGLGHLSLFMSSGTYSYLLSTYGELQQSMPQLKAWYAALSNPKTLDAYTKLAGLEAKVIDVQKAQALGNPQSGNAQTPVSQGQTPAENITTKILTPDKIAYVKINSFGNEYIEKDGKILSDFYSKISGYDHLIIDITDNGGGNEEYWFDHIVAPNISKDLTQKQYNLFNVSANNKPYLAAADFLKDAKPVAELPDFPKMAKEDLKGLSSFTVNEKVMKPSGEKKAFNGKIWVLVNQNVYSSSEAFAMFCKSTGFATLVGTPTGGDGGGIDPAYVVLPNSGMVVRYSMLYGINPDGTNNEEYGTQPDFVSPTGESALDTCLKQIAQQK</sequence>